<dbReference type="Gene3D" id="3.40.50.12780">
    <property type="entry name" value="N-terminal domain of ligase-like"/>
    <property type="match status" value="1"/>
</dbReference>
<dbReference type="OrthoDB" id="371752at2157"/>
<dbReference type="GO" id="GO:0043955">
    <property type="term" value="F:3-hydroxypropionyl-CoA synthetase activity"/>
    <property type="evidence" value="ECO:0007669"/>
    <property type="project" value="UniProtKB-ARBA"/>
</dbReference>
<protein>
    <recommendedName>
        <fullName evidence="2 6">Acetate--CoA ligase</fullName>
        <ecNumber evidence="2 6">6.2.1.1</ecNumber>
    </recommendedName>
</protein>
<evidence type="ECO:0000256" key="2">
    <source>
        <dbReference type="ARBA" id="ARBA00013275"/>
    </source>
</evidence>
<dbReference type="STRING" id="74969.FAD_1022"/>
<dbReference type="PANTHER" id="PTHR24095">
    <property type="entry name" value="ACETYL-COENZYME A SYNTHETASE"/>
    <property type="match status" value="1"/>
</dbReference>
<name>A0A1V0N430_9ARCH</name>
<evidence type="ECO:0000256" key="3">
    <source>
        <dbReference type="ARBA" id="ARBA00022598"/>
    </source>
</evidence>
<dbReference type="EMBL" id="CP015363">
    <property type="protein sequence ID" value="ARD84903.1"/>
    <property type="molecule type" value="Genomic_DNA"/>
</dbReference>
<dbReference type="RefSeq" id="WP_081142356.1">
    <property type="nucleotide sequence ID" value="NZ_CP015363.1"/>
</dbReference>
<dbReference type="CDD" id="cd05966">
    <property type="entry name" value="ACS"/>
    <property type="match status" value="1"/>
</dbReference>
<reference evidence="10 11" key="1">
    <citation type="submission" date="2011-10" db="EMBL/GenBank/DDBJ databases">
        <title>Metabolic and evolutionary patterns in the extreme acidophile Ferroplasma acidiphilum.</title>
        <authorList>
            <person name="Golyshina O.V."/>
            <person name="Kozyavkin S.A."/>
            <person name="Tatusov R.L."/>
            <person name="Slesarev A.I."/>
            <person name="Golyshin P.N."/>
        </authorList>
    </citation>
    <scope>NUCLEOTIDE SEQUENCE [LARGE SCALE GENOMIC DNA]</scope>
    <source>
        <strain evidence="11">Y</strain>
    </source>
</reference>
<evidence type="ECO:0000256" key="5">
    <source>
        <dbReference type="ARBA" id="ARBA00022840"/>
    </source>
</evidence>
<dbReference type="Pfam" id="PF00501">
    <property type="entry name" value="AMP-binding"/>
    <property type="match status" value="1"/>
</dbReference>
<evidence type="ECO:0000259" key="9">
    <source>
        <dbReference type="Pfam" id="PF16177"/>
    </source>
</evidence>
<evidence type="ECO:0000259" key="7">
    <source>
        <dbReference type="Pfam" id="PF00501"/>
    </source>
</evidence>
<dbReference type="SUPFAM" id="SSF56801">
    <property type="entry name" value="Acetyl-CoA synthetase-like"/>
    <property type="match status" value="1"/>
</dbReference>
<dbReference type="InterPro" id="IPR020845">
    <property type="entry name" value="AMP-binding_CS"/>
</dbReference>
<dbReference type="PANTHER" id="PTHR24095:SF14">
    <property type="entry name" value="ACETYL-COENZYME A SYNTHETASE 1"/>
    <property type="match status" value="1"/>
</dbReference>
<dbReference type="Gene3D" id="3.30.300.30">
    <property type="match status" value="1"/>
</dbReference>
<organism evidence="10 11">
    <name type="scientific">Ferroplasma acidiphilum</name>
    <dbReference type="NCBI Taxonomy" id="74969"/>
    <lineage>
        <taxon>Archaea</taxon>
        <taxon>Methanobacteriati</taxon>
        <taxon>Thermoplasmatota</taxon>
        <taxon>Thermoplasmata</taxon>
        <taxon>Thermoplasmatales</taxon>
        <taxon>Ferroplasmaceae</taxon>
        <taxon>Ferroplasma</taxon>
    </lineage>
</organism>
<dbReference type="GeneID" id="31676521"/>
<keyword evidence="5" id="KW-0067">ATP-binding</keyword>
<dbReference type="FunFam" id="3.40.50.12780:FF:000001">
    <property type="entry name" value="Acetyl-coenzyme A synthetase"/>
    <property type="match status" value="1"/>
</dbReference>
<dbReference type="InterPro" id="IPR045851">
    <property type="entry name" value="AMP-bd_C_sf"/>
</dbReference>
<keyword evidence="11" id="KW-1185">Reference proteome</keyword>
<evidence type="ECO:0000256" key="6">
    <source>
        <dbReference type="NCBIfam" id="TIGR02188"/>
    </source>
</evidence>
<dbReference type="GO" id="GO:0043427">
    <property type="term" value="P:carbon fixation by 3-hydroxypropionate cycle"/>
    <property type="evidence" value="ECO:0007669"/>
    <property type="project" value="UniProtKB-ARBA"/>
</dbReference>
<evidence type="ECO:0000259" key="8">
    <source>
        <dbReference type="Pfam" id="PF13193"/>
    </source>
</evidence>
<gene>
    <name evidence="10" type="ORF">FAD_1022</name>
</gene>
<evidence type="ECO:0000256" key="1">
    <source>
        <dbReference type="ARBA" id="ARBA00006432"/>
    </source>
</evidence>
<proteinExistence type="inferred from homology"/>
<evidence type="ECO:0000313" key="11">
    <source>
        <dbReference type="Proteomes" id="UP000192050"/>
    </source>
</evidence>
<dbReference type="EC" id="6.2.1.1" evidence="2 6"/>
<dbReference type="GO" id="GO:0019427">
    <property type="term" value="P:acetyl-CoA biosynthetic process from acetate"/>
    <property type="evidence" value="ECO:0007669"/>
    <property type="project" value="UniProtKB-UniRule"/>
</dbReference>
<feature type="domain" description="AMP-binding enzyme C-terminal" evidence="8">
    <location>
        <begin position="520"/>
        <end position="598"/>
    </location>
</feature>
<evidence type="ECO:0000256" key="4">
    <source>
        <dbReference type="ARBA" id="ARBA00022741"/>
    </source>
</evidence>
<sequence length="639" mass="72613">MKDTLPMDEKYKVHMSKYFEEYERSLKDVNGFWNENGRIIDWFKPFDKVLDDSKKPFYRWFINGKTNLSYNCLDRHIQNEKRNKVAFIWVPERGEEKVVTYFGLYRRVNAFARGLLNLGVKKGDKITIYMPMILEAPIAMLACARIGAVFNVVFSGFGEQALAERINNSNSKTIITADGGYRKGNIIQLKNIVDKAIDLSNGVDNVIVVKNTHTEIDMEPDRDYYYDDIIEDGYVEPEQMDSNDPLFILYTSGTTGKPKGILHANGGYPVWIANTLKWAFNPKDEDRWWCAADIGWITGHSYIVFAPLLLGLTSVMYEGAIDYPKPDRMWEIIERYGVNLLYTSPTAIRLLMKYGEKYPLSHDLSSLKTLGTVGEPINPAAWHWYYEVIGKSRCPIIDTYWQTETGGFTISPSARLGLPDLKPGSATFPMPGIDAEILDENGKNVKPGEKGYIVIKKPWPGLMLTVNNDDKRYIDTYFSKFKGKYFMGDYAIQDDDGYYWLLGRSDEVLKVSGHRIGTIEVEDGLVSMKEIAEAAVFGKPDTVKGDTIVAFATLKDGYEKSPELIENIKKRIRNNLGPIMVPEEIHIVSTVPKTRSGKIMRRVIKAVYLDQLPGDISTLENEASVEEIKRAVDIIKKGE</sequence>
<keyword evidence="3" id="KW-0436">Ligase</keyword>
<evidence type="ECO:0000313" key="10">
    <source>
        <dbReference type="EMBL" id="ARD84903.1"/>
    </source>
</evidence>
<dbReference type="NCBIfam" id="TIGR02188">
    <property type="entry name" value="Ac_CoA_lig_AcsA"/>
    <property type="match status" value="1"/>
</dbReference>
<dbReference type="InterPro" id="IPR032387">
    <property type="entry name" value="ACAS_N"/>
</dbReference>
<dbReference type="Proteomes" id="UP000192050">
    <property type="component" value="Chromosome"/>
</dbReference>
<dbReference type="GO" id="GO:0016208">
    <property type="term" value="F:AMP binding"/>
    <property type="evidence" value="ECO:0007669"/>
    <property type="project" value="InterPro"/>
</dbReference>
<dbReference type="GO" id="GO:0005524">
    <property type="term" value="F:ATP binding"/>
    <property type="evidence" value="ECO:0007669"/>
    <property type="project" value="UniProtKB-KW"/>
</dbReference>
<keyword evidence="4" id="KW-0547">Nucleotide-binding</keyword>
<dbReference type="InterPro" id="IPR000873">
    <property type="entry name" value="AMP-dep_synth/lig_dom"/>
</dbReference>
<dbReference type="GO" id="GO:0003987">
    <property type="term" value="F:acetate-CoA ligase activity"/>
    <property type="evidence" value="ECO:0007669"/>
    <property type="project" value="UniProtKB-UniRule"/>
</dbReference>
<dbReference type="KEGG" id="fai:FAD_1022"/>
<feature type="domain" description="Acetyl-coenzyme A synthetase N-terminal" evidence="9">
    <location>
        <begin position="18"/>
        <end position="72"/>
    </location>
</feature>
<dbReference type="InterPro" id="IPR042099">
    <property type="entry name" value="ANL_N_sf"/>
</dbReference>
<comment type="similarity">
    <text evidence="1">Belongs to the ATP-dependent AMP-binding enzyme family.</text>
</comment>
<dbReference type="InterPro" id="IPR011904">
    <property type="entry name" value="Ac_CoA_lig"/>
</dbReference>
<dbReference type="PROSITE" id="PS00455">
    <property type="entry name" value="AMP_BINDING"/>
    <property type="match status" value="1"/>
</dbReference>
<dbReference type="NCBIfam" id="NF001208">
    <property type="entry name" value="PRK00174.1"/>
    <property type="match status" value="1"/>
</dbReference>
<dbReference type="InterPro" id="IPR025110">
    <property type="entry name" value="AMP-bd_C"/>
</dbReference>
<dbReference type="Pfam" id="PF13193">
    <property type="entry name" value="AMP-binding_C"/>
    <property type="match status" value="1"/>
</dbReference>
<dbReference type="Pfam" id="PF16177">
    <property type="entry name" value="ACAS_N"/>
    <property type="match status" value="1"/>
</dbReference>
<feature type="domain" description="AMP-dependent synthetase/ligase" evidence="7">
    <location>
        <begin position="79"/>
        <end position="459"/>
    </location>
</feature>
<accession>A0A1V0N430</accession>
<dbReference type="AlphaFoldDB" id="A0A1V0N430"/>